<evidence type="ECO:0000256" key="1">
    <source>
        <dbReference type="SAM" id="MobiDB-lite"/>
    </source>
</evidence>
<name>A0A369JLI1_HYPMA</name>
<evidence type="ECO:0000313" key="3">
    <source>
        <dbReference type="Proteomes" id="UP000076154"/>
    </source>
</evidence>
<dbReference type="Proteomes" id="UP000076154">
    <property type="component" value="Unassembled WGS sequence"/>
</dbReference>
<organism evidence="2 3">
    <name type="scientific">Hypsizygus marmoreus</name>
    <name type="common">White beech mushroom</name>
    <name type="synonym">Agaricus marmoreus</name>
    <dbReference type="NCBI Taxonomy" id="39966"/>
    <lineage>
        <taxon>Eukaryota</taxon>
        <taxon>Fungi</taxon>
        <taxon>Dikarya</taxon>
        <taxon>Basidiomycota</taxon>
        <taxon>Agaricomycotina</taxon>
        <taxon>Agaricomycetes</taxon>
        <taxon>Agaricomycetidae</taxon>
        <taxon>Agaricales</taxon>
        <taxon>Tricholomatineae</taxon>
        <taxon>Lyophyllaceae</taxon>
        <taxon>Hypsizygus</taxon>
    </lineage>
</organism>
<sequence length="280" mass="30918">MVGSPSPLIAGSSRSRKSTTPSPSPPHHSPRKYGGARYQRRLLTLTRGDHESYPIVLSDHDEQNAHGDHDEDPIVISDDESAECTPYNERAANGRPANAGCSEECTAYNERSTNGRHTNTIPAFGKEGCISYTSESSVIGSPIEDWPGLRFCISMLNMPNDDASTLHTCLSTELREIRYLRRHRQDVYNCCEVPTSRAHLSYLVGVLKDHGVHRPQSILAYPCPLCKYPVAFPPVEAIEMRNFISEIQGALNITPAESELANEAGVTTIGYFEGLFLEDI</sequence>
<evidence type="ECO:0000313" key="2">
    <source>
        <dbReference type="EMBL" id="RDB23071.1"/>
    </source>
</evidence>
<comment type="caution">
    <text evidence="2">The sequence shown here is derived from an EMBL/GenBank/DDBJ whole genome shotgun (WGS) entry which is preliminary data.</text>
</comment>
<accession>A0A369JLI1</accession>
<protein>
    <submittedName>
        <fullName evidence="2">Uncharacterized protein</fullName>
    </submittedName>
</protein>
<reference evidence="2" key="1">
    <citation type="submission" date="2018-04" db="EMBL/GenBank/DDBJ databases">
        <title>Whole genome sequencing of Hypsizygus marmoreus.</title>
        <authorList>
            <person name="Choi I.-G."/>
            <person name="Min B."/>
            <person name="Kim J.-G."/>
            <person name="Kim S."/>
            <person name="Oh Y.-L."/>
            <person name="Kong W.-S."/>
            <person name="Park H."/>
            <person name="Jeong J."/>
            <person name="Song E.-S."/>
        </authorList>
    </citation>
    <scope>NUCLEOTIDE SEQUENCE [LARGE SCALE GENOMIC DNA]</scope>
    <source>
        <strain evidence="2">51987-8</strain>
    </source>
</reference>
<keyword evidence="3" id="KW-1185">Reference proteome</keyword>
<proteinExistence type="predicted"/>
<dbReference type="EMBL" id="LUEZ02000048">
    <property type="protein sequence ID" value="RDB23071.1"/>
    <property type="molecule type" value="Genomic_DNA"/>
</dbReference>
<dbReference type="AlphaFoldDB" id="A0A369JLI1"/>
<dbReference type="InParanoid" id="A0A369JLI1"/>
<gene>
    <name evidence="2" type="ORF">Hypma_009873</name>
</gene>
<feature type="region of interest" description="Disordered" evidence="1">
    <location>
        <begin position="1"/>
        <end position="38"/>
    </location>
</feature>